<name>A0A8H4RNW0_9HELO</name>
<feature type="region of interest" description="Disordered" evidence="1">
    <location>
        <begin position="157"/>
        <end position="197"/>
    </location>
</feature>
<evidence type="ECO:0000313" key="3">
    <source>
        <dbReference type="Proteomes" id="UP000566819"/>
    </source>
</evidence>
<evidence type="ECO:0000313" key="2">
    <source>
        <dbReference type="EMBL" id="KAF4632993.1"/>
    </source>
</evidence>
<gene>
    <name evidence="2" type="ORF">G7Y89_g5130</name>
</gene>
<accession>A0A8H4RNW0</accession>
<feature type="region of interest" description="Disordered" evidence="1">
    <location>
        <begin position="209"/>
        <end position="241"/>
    </location>
</feature>
<feature type="compositionally biased region" description="Basic and acidic residues" evidence="1">
    <location>
        <begin position="213"/>
        <end position="223"/>
    </location>
</feature>
<evidence type="ECO:0000256" key="1">
    <source>
        <dbReference type="SAM" id="MobiDB-lite"/>
    </source>
</evidence>
<dbReference type="Proteomes" id="UP000566819">
    <property type="component" value="Unassembled WGS sequence"/>
</dbReference>
<dbReference type="AlphaFoldDB" id="A0A8H4RNW0"/>
<dbReference type="EMBL" id="JAAMPI010000299">
    <property type="protein sequence ID" value="KAF4632993.1"/>
    <property type="molecule type" value="Genomic_DNA"/>
</dbReference>
<organism evidence="2 3">
    <name type="scientific">Cudoniella acicularis</name>
    <dbReference type="NCBI Taxonomy" id="354080"/>
    <lineage>
        <taxon>Eukaryota</taxon>
        <taxon>Fungi</taxon>
        <taxon>Dikarya</taxon>
        <taxon>Ascomycota</taxon>
        <taxon>Pezizomycotina</taxon>
        <taxon>Leotiomycetes</taxon>
        <taxon>Helotiales</taxon>
        <taxon>Tricladiaceae</taxon>
        <taxon>Cudoniella</taxon>
    </lineage>
</organism>
<comment type="caution">
    <text evidence="2">The sequence shown here is derived from an EMBL/GenBank/DDBJ whole genome shotgun (WGS) entry which is preliminary data.</text>
</comment>
<proteinExistence type="predicted"/>
<reference evidence="2 3" key="1">
    <citation type="submission" date="2020-03" db="EMBL/GenBank/DDBJ databases">
        <title>Draft Genome Sequence of Cudoniella acicularis.</title>
        <authorList>
            <person name="Buettner E."/>
            <person name="Kellner H."/>
        </authorList>
    </citation>
    <scope>NUCLEOTIDE SEQUENCE [LARGE SCALE GENOMIC DNA]</scope>
    <source>
        <strain evidence="2 3">DSM 108380</strain>
    </source>
</reference>
<protein>
    <submittedName>
        <fullName evidence="2">Uncharacterized protein</fullName>
    </submittedName>
</protein>
<sequence length="241" mass="27445">MDLGKLRPPEVGKGVSLALLREQHQIPTGESILYRRVVQTTSKNPPKLILTVLGRLELLQHACAPRGQDITLAIKHCRRIVDDDFFNIMNFLDKTSITAFQGISIRETLLLKVIDSQNEQARFRDYPDITLPGTEQYQRFPPAPFFPAFQNFGSSKKGALQRRTEKLPPKISPKSPERIWKGTLPSDENVGKQYSTRSDDLCNEKGVVLNIQDKQKSHGDNNKDYPTLNRPRLRIASDQQR</sequence>
<keyword evidence="3" id="KW-1185">Reference proteome</keyword>